<organism evidence="3 4">
    <name type="scientific">Izhakiella capsodis</name>
    <dbReference type="NCBI Taxonomy" id="1367852"/>
    <lineage>
        <taxon>Bacteria</taxon>
        <taxon>Pseudomonadati</taxon>
        <taxon>Pseudomonadota</taxon>
        <taxon>Gammaproteobacteria</taxon>
        <taxon>Enterobacterales</taxon>
        <taxon>Erwiniaceae</taxon>
        <taxon>Izhakiella</taxon>
    </lineage>
</organism>
<keyword evidence="4" id="KW-1185">Reference proteome</keyword>
<name>A0A1I5AVV6_9GAMM</name>
<feature type="region of interest" description="Disordered" evidence="1">
    <location>
        <begin position="174"/>
        <end position="219"/>
    </location>
</feature>
<dbReference type="STRING" id="1367852.SAMN05216516_11345"/>
<feature type="domain" description="Surface presentation of antigen" evidence="2">
    <location>
        <begin position="331"/>
        <end position="415"/>
    </location>
</feature>
<feature type="region of interest" description="Disordered" evidence="1">
    <location>
        <begin position="385"/>
        <end position="417"/>
    </location>
</feature>
<dbReference type="InterPro" id="IPR056746">
    <property type="entry name" value="SPAN_dom"/>
</dbReference>
<evidence type="ECO:0000259" key="2">
    <source>
        <dbReference type="Pfam" id="PF02510"/>
    </source>
</evidence>
<dbReference type="Pfam" id="PF02510">
    <property type="entry name" value="SPAN"/>
    <property type="match status" value="1"/>
</dbReference>
<dbReference type="EMBL" id="FOVC01000013">
    <property type="protein sequence ID" value="SFN66542.1"/>
    <property type="molecule type" value="Genomic_DNA"/>
</dbReference>
<reference evidence="4" key="1">
    <citation type="submission" date="2016-10" db="EMBL/GenBank/DDBJ databases">
        <authorList>
            <person name="Varghese N."/>
            <person name="Submissions S."/>
        </authorList>
    </citation>
    <scope>NUCLEOTIDE SEQUENCE [LARGE SCALE GENOMIC DNA]</scope>
    <source>
        <strain evidence="4">N6PO6</strain>
    </source>
</reference>
<evidence type="ECO:0000313" key="4">
    <source>
        <dbReference type="Proteomes" id="UP000242222"/>
    </source>
</evidence>
<evidence type="ECO:0000313" key="3">
    <source>
        <dbReference type="EMBL" id="SFN66542.1"/>
    </source>
</evidence>
<sequence>MLRQLSDTTVKTSKNTLDSVVDNNSSLDHYVSSKWSDKQKRKKCTVENALPRVILPQELLMQLDKYHAANSGLHKNEDKVEKQSILISDAIFCASTRTSLSDKGNHLHHQSILLMTKNTVSTNHNRVIKHASAMNYKVKPEHATAGGSNAVPEHRATAAASNAVPEHAIARGSDAVPGHRATAAASNAVPEHAIPRRGNAASEHVTAGGNNTSPEPAEARGSNAVTAAGYNATAEHISAEKPKAITPSEFAALNGKIVLPQAKNQASRQSYDKEVVGEAAVGFQTGTKLQTFSSHMNENDRAKSKNDSTTLQKLKVQIYSTRPTVKPDSERKTLEVDYVFQRWSGSPSVKVSVPTQPLHDANITLLPSDTHAADILLRNMDHLKGPVPELLPPRMAGDEKQQQNQQQNHPQQDEEIE</sequence>
<protein>
    <recommendedName>
        <fullName evidence="2">Surface presentation of antigen domain-containing protein</fullName>
    </recommendedName>
</protein>
<dbReference type="AlphaFoldDB" id="A0A1I5AVV6"/>
<gene>
    <name evidence="3" type="ORF">SAMN05216516_11345</name>
</gene>
<evidence type="ECO:0000256" key="1">
    <source>
        <dbReference type="SAM" id="MobiDB-lite"/>
    </source>
</evidence>
<dbReference type="Proteomes" id="UP000242222">
    <property type="component" value="Unassembled WGS sequence"/>
</dbReference>
<accession>A0A1I5AVV6</accession>
<proteinExistence type="predicted"/>